<dbReference type="Proteomes" id="UP000886725">
    <property type="component" value="Unassembled WGS sequence"/>
</dbReference>
<evidence type="ECO:0000313" key="9">
    <source>
        <dbReference type="Proteomes" id="UP000886725"/>
    </source>
</evidence>
<keyword evidence="2 7" id="KW-0812">Transmembrane</keyword>
<comment type="subcellular location">
    <subcellularLocation>
        <location evidence="1">Cell membrane</location>
        <topology evidence="1">Single-pass membrane protein</topology>
    </subcellularLocation>
</comment>
<keyword evidence="5" id="KW-0717">Septation</keyword>
<keyword evidence="5" id="KW-0132">Cell division</keyword>
<evidence type="ECO:0000256" key="2">
    <source>
        <dbReference type="ARBA" id="ARBA00022692"/>
    </source>
</evidence>
<feature type="transmembrane region" description="Helical" evidence="7">
    <location>
        <begin position="6"/>
        <end position="27"/>
    </location>
</feature>
<evidence type="ECO:0000256" key="5">
    <source>
        <dbReference type="ARBA" id="ARBA00023210"/>
    </source>
</evidence>
<dbReference type="InterPro" id="IPR010379">
    <property type="entry name" value="EzrA"/>
</dbReference>
<evidence type="ECO:0000256" key="4">
    <source>
        <dbReference type="ARBA" id="ARBA00023136"/>
    </source>
</evidence>
<reference evidence="8" key="2">
    <citation type="journal article" date="2021" name="PeerJ">
        <title>Extensive microbial diversity within the chicken gut microbiome revealed by metagenomics and culture.</title>
        <authorList>
            <person name="Gilroy R."/>
            <person name="Ravi A."/>
            <person name="Getino M."/>
            <person name="Pursley I."/>
            <person name="Horton D.L."/>
            <person name="Alikhan N.F."/>
            <person name="Baker D."/>
            <person name="Gharbi K."/>
            <person name="Hall N."/>
            <person name="Watson M."/>
            <person name="Adriaenssens E.M."/>
            <person name="Foster-Nyarko E."/>
            <person name="Jarju S."/>
            <person name="Secka A."/>
            <person name="Antonio M."/>
            <person name="Oren A."/>
            <person name="Chaudhuri R.R."/>
            <person name="La Ragione R."/>
            <person name="Hildebrand F."/>
            <person name="Pallen M.J."/>
        </authorList>
    </citation>
    <scope>NUCLEOTIDE SEQUENCE</scope>
    <source>
        <strain evidence="8">CHK165-10780</strain>
    </source>
</reference>
<protein>
    <submittedName>
        <fullName evidence="8">Septation ring formation regulator EzrA</fullName>
    </submittedName>
</protein>
<evidence type="ECO:0000256" key="7">
    <source>
        <dbReference type="SAM" id="Phobius"/>
    </source>
</evidence>
<gene>
    <name evidence="8" type="ORF">IAC85_03415</name>
</gene>
<dbReference type="GO" id="GO:0005886">
    <property type="term" value="C:plasma membrane"/>
    <property type="evidence" value="ECO:0007669"/>
    <property type="project" value="UniProtKB-SubCell"/>
</dbReference>
<proteinExistence type="predicted"/>
<accession>A0A9D0YZD6</accession>
<keyword evidence="5" id="KW-0131">Cell cycle</keyword>
<evidence type="ECO:0000256" key="6">
    <source>
        <dbReference type="SAM" id="Coils"/>
    </source>
</evidence>
<feature type="coiled-coil region" evidence="6">
    <location>
        <begin position="60"/>
        <end position="87"/>
    </location>
</feature>
<evidence type="ECO:0000313" key="8">
    <source>
        <dbReference type="EMBL" id="HIQ64767.1"/>
    </source>
</evidence>
<dbReference type="EMBL" id="DVFU01000065">
    <property type="protein sequence ID" value="HIQ64767.1"/>
    <property type="molecule type" value="Genomic_DNA"/>
</dbReference>
<dbReference type="GO" id="GO:0000921">
    <property type="term" value="P:septin ring assembly"/>
    <property type="evidence" value="ECO:0007669"/>
    <property type="project" value="InterPro"/>
</dbReference>
<dbReference type="GO" id="GO:0005940">
    <property type="term" value="C:septin ring"/>
    <property type="evidence" value="ECO:0007669"/>
    <property type="project" value="InterPro"/>
</dbReference>
<name>A0A9D0YZD6_9FIRM</name>
<comment type="caution">
    <text evidence="8">The sequence shown here is derived from an EMBL/GenBank/DDBJ whole genome shotgun (WGS) entry which is preliminary data.</text>
</comment>
<keyword evidence="3 7" id="KW-1133">Transmembrane helix</keyword>
<keyword evidence="6" id="KW-0175">Coiled coil</keyword>
<feature type="coiled-coil region" evidence="6">
    <location>
        <begin position="386"/>
        <end position="475"/>
    </location>
</feature>
<dbReference type="Pfam" id="PF06160">
    <property type="entry name" value="EzrA"/>
    <property type="match status" value="1"/>
</dbReference>
<evidence type="ECO:0000256" key="1">
    <source>
        <dbReference type="ARBA" id="ARBA00004162"/>
    </source>
</evidence>
<keyword evidence="4 7" id="KW-0472">Membrane</keyword>
<reference evidence="8" key="1">
    <citation type="submission" date="2020-10" db="EMBL/GenBank/DDBJ databases">
        <authorList>
            <person name="Gilroy R."/>
        </authorList>
    </citation>
    <scope>NUCLEOTIDE SEQUENCE</scope>
    <source>
        <strain evidence="8">CHK165-10780</strain>
    </source>
</reference>
<dbReference type="AlphaFoldDB" id="A0A9D0YZD6"/>
<organism evidence="8 9">
    <name type="scientific">Candidatus Faecenecus gallistercoris</name>
    <dbReference type="NCBI Taxonomy" id="2840793"/>
    <lineage>
        <taxon>Bacteria</taxon>
        <taxon>Bacillati</taxon>
        <taxon>Bacillota</taxon>
        <taxon>Bacillota incertae sedis</taxon>
        <taxon>Candidatus Faecenecus</taxon>
    </lineage>
</organism>
<sequence length="571" mass="66464">MTTGVLLIVATYLIVAVILVTIILHLITKHHQTEIEREVEQLDKEKNLIASTPVLSELSKVEAIVKNDKMEERYKDWQRRFEQIKEEKLVRINDMIIDLDLFVENKDIKNLRLKIAKTEMEIYKARTAANKLLSEVQEITVSEEKYRHIITKLKTKYRELLKEFHDHESDYKDIKDAISLQFENIERRFADFEETMENNEYSEVVHIVKALDTMISHMGIVVSEVPNLVLLAEELIPRRILEIKNTSETMIESGYSLDYLNIPYNIEASEKNISNILDRIKVLNLEDCMFELKTMLDYLDSLFNDFEKEAIARKVYDENVNAFEEKLSKINSLLENIYVQMPDIKNMYDLKENDVKVIDELKGRLLAINVNYKALLEGVNNHETPYSKAARELETISNLLNTLQDDLDISLKNLGSMYDDETRAKEQKDELANLLKEAKNKIKSYKLPIITDNYYVELSEAKEAIREIERELNNKPIVIKTLNTRVDTARDLAIKLYNTANEMVKTAEMAEMAIVYGNRYRSDLKEIDTGLTNATTLFYKGKYRSSLECAIHAIELMEPEISKSLVNLYKD</sequence>
<dbReference type="GO" id="GO:0000917">
    <property type="term" value="P:division septum assembly"/>
    <property type="evidence" value="ECO:0007669"/>
    <property type="project" value="UniProtKB-KW"/>
</dbReference>
<evidence type="ECO:0000256" key="3">
    <source>
        <dbReference type="ARBA" id="ARBA00022989"/>
    </source>
</evidence>